<dbReference type="Pfam" id="PF02493">
    <property type="entry name" value="MORN"/>
    <property type="match status" value="2"/>
</dbReference>
<protein>
    <recommendedName>
        <fullName evidence="4">MORN repeat protein</fullName>
    </recommendedName>
</protein>
<evidence type="ECO:0000256" key="1">
    <source>
        <dbReference type="ARBA" id="ARBA00022737"/>
    </source>
</evidence>
<comment type="caution">
    <text evidence="2">The sequence shown here is derived from an EMBL/GenBank/DDBJ whole genome shotgun (WGS) entry which is preliminary data.</text>
</comment>
<proteinExistence type="predicted"/>
<keyword evidence="1" id="KW-0677">Repeat</keyword>
<keyword evidence="3" id="KW-1185">Reference proteome</keyword>
<sequence length="219" mass="24457">MRLLNIILLLFFIGGITFAQDNCKVSMESISGTYEGGCKKGLADGIGEAKGTDSYKGQFKKGLPNGKGVYTWANGNVYDGEWKKGKMHGQGKMMVKVSQDADSTYIGYWQNDEYIGTEKEPYKILNQDPKITSMTFTRKSGDKQQIDIIYEQLGKKIRHAGISLKPMSGAFGNVVDNGFVKSVQFVQYPFRAIINSSENFEIQITQPGHWEIKVNLAKQ</sequence>
<organism evidence="2 3">
    <name type="scientific">Splendidivirga corallicola</name>
    <dbReference type="NCBI Taxonomy" id="3051826"/>
    <lineage>
        <taxon>Bacteria</taxon>
        <taxon>Pseudomonadati</taxon>
        <taxon>Bacteroidota</taxon>
        <taxon>Cytophagia</taxon>
        <taxon>Cytophagales</taxon>
        <taxon>Splendidivirgaceae</taxon>
        <taxon>Splendidivirga</taxon>
    </lineage>
</organism>
<accession>A0ABT8KKP3</accession>
<name>A0ABT8KKP3_9BACT</name>
<dbReference type="SMART" id="SM00698">
    <property type="entry name" value="MORN"/>
    <property type="match status" value="2"/>
</dbReference>
<dbReference type="EMBL" id="JAUJEA010000002">
    <property type="protein sequence ID" value="MDN5201290.1"/>
    <property type="molecule type" value="Genomic_DNA"/>
</dbReference>
<dbReference type="SUPFAM" id="SSF82185">
    <property type="entry name" value="Histone H3 K4-specific methyltransferase SET7/9 N-terminal domain"/>
    <property type="match status" value="1"/>
</dbReference>
<gene>
    <name evidence="2" type="ORF">QQ008_07955</name>
</gene>
<dbReference type="Proteomes" id="UP001172082">
    <property type="component" value="Unassembled WGS sequence"/>
</dbReference>
<evidence type="ECO:0008006" key="4">
    <source>
        <dbReference type="Google" id="ProtNLM"/>
    </source>
</evidence>
<dbReference type="PANTHER" id="PTHR43215">
    <property type="entry name" value="RADIAL SPOKE HEAD 1 HOMOLOG"/>
    <property type="match status" value="1"/>
</dbReference>
<reference evidence="2" key="1">
    <citation type="submission" date="2023-06" db="EMBL/GenBank/DDBJ databases">
        <title>Genomic of Parafulvivirga corallium.</title>
        <authorList>
            <person name="Wang G."/>
        </authorList>
    </citation>
    <scope>NUCLEOTIDE SEQUENCE</scope>
    <source>
        <strain evidence="2">BMA10</strain>
    </source>
</reference>
<dbReference type="PANTHER" id="PTHR43215:SF14">
    <property type="entry name" value="RADIAL SPOKE HEAD 1 HOMOLOG"/>
    <property type="match status" value="1"/>
</dbReference>
<dbReference type="Gene3D" id="2.20.110.10">
    <property type="entry name" value="Histone H3 K4-specific methyltransferase SET7/9 N-terminal domain"/>
    <property type="match status" value="1"/>
</dbReference>
<evidence type="ECO:0000313" key="3">
    <source>
        <dbReference type="Proteomes" id="UP001172082"/>
    </source>
</evidence>
<evidence type="ECO:0000313" key="2">
    <source>
        <dbReference type="EMBL" id="MDN5201290.1"/>
    </source>
</evidence>
<dbReference type="RefSeq" id="WP_346751316.1">
    <property type="nucleotide sequence ID" value="NZ_JAUJEA010000002.1"/>
</dbReference>
<dbReference type="InterPro" id="IPR003409">
    <property type="entry name" value="MORN"/>
</dbReference>